<dbReference type="OrthoDB" id="5148481at2"/>
<dbReference type="RefSeq" id="WP_006944769.1">
    <property type="nucleotide sequence ID" value="NZ_CP008889.1"/>
</dbReference>
<sequence>MTNVTHELDLGDTGFDEFDDGDSTRCTWNECVCTETPTHYVVFAEHAGGGDAQLFCARHYVLTLAKLIELHLPECSGGADDHVLRYGSLAE</sequence>
<evidence type="ECO:0000313" key="1">
    <source>
        <dbReference type="EMBL" id="AIF39806.1"/>
    </source>
</evidence>
<dbReference type="EMBL" id="CP008889">
    <property type="protein sequence ID" value="AIF39806.1"/>
    <property type="molecule type" value="Genomic_DNA"/>
</dbReference>
<dbReference type="Proteomes" id="UP000027986">
    <property type="component" value="Chromosome"/>
</dbReference>
<gene>
    <name evidence="1" type="ORF">HX89_01020</name>
</gene>
<protein>
    <submittedName>
        <fullName evidence="1">Uncharacterized protein</fullName>
    </submittedName>
</protein>
<dbReference type="AlphaFoldDB" id="A0A075JC07"/>
<accession>A0A075JC07</accession>
<dbReference type="HOGENOM" id="CLU_2422076_0_0_11"/>
<reference evidence="1 2" key="1">
    <citation type="submission" date="2014-07" db="EMBL/GenBank/DDBJ databases">
        <title>Genome Sequencing of Dermacoccus nishinomiyaensis.</title>
        <authorList>
            <person name="Hong K.W."/>
            <person name="Chan K.G."/>
        </authorList>
    </citation>
    <scope>NUCLEOTIDE SEQUENCE [LARGE SCALE GENOMIC DNA]</scope>
    <source>
        <strain evidence="1 2">M25</strain>
    </source>
</reference>
<keyword evidence="2" id="KW-1185">Reference proteome</keyword>
<dbReference type="KEGG" id="dni:HX89_01020"/>
<dbReference type="STRING" id="1274.HX89_01020"/>
<evidence type="ECO:0000313" key="2">
    <source>
        <dbReference type="Proteomes" id="UP000027986"/>
    </source>
</evidence>
<dbReference type="eggNOG" id="ENOG502ZHFY">
    <property type="taxonomic scope" value="Bacteria"/>
</dbReference>
<dbReference type="GeneID" id="41839838"/>
<organism evidence="1 2">
    <name type="scientific">Dermacoccus nishinomiyaensis</name>
    <dbReference type="NCBI Taxonomy" id="1274"/>
    <lineage>
        <taxon>Bacteria</taxon>
        <taxon>Bacillati</taxon>
        <taxon>Actinomycetota</taxon>
        <taxon>Actinomycetes</taxon>
        <taxon>Micrococcales</taxon>
        <taxon>Dermacoccaceae</taxon>
        <taxon>Dermacoccus</taxon>
    </lineage>
</organism>
<name>A0A075JC07_9MICO</name>
<proteinExistence type="predicted"/>